<dbReference type="InterPro" id="IPR002901">
    <property type="entry name" value="MGlyc_endo_b_GlcNAc-like_dom"/>
</dbReference>
<feature type="domain" description="Mannosyl-glycoprotein endo-beta-N-acetylglucosamidase-like" evidence="2">
    <location>
        <begin position="142"/>
        <end position="272"/>
    </location>
</feature>
<proteinExistence type="predicted"/>
<keyword evidence="1" id="KW-0812">Transmembrane</keyword>
<organism evidence="3 4">
    <name type="scientific">Desulfoluna butyratoxydans</name>
    <dbReference type="NCBI Taxonomy" id="231438"/>
    <lineage>
        <taxon>Bacteria</taxon>
        <taxon>Pseudomonadati</taxon>
        <taxon>Thermodesulfobacteriota</taxon>
        <taxon>Desulfobacteria</taxon>
        <taxon>Desulfobacterales</taxon>
        <taxon>Desulfolunaceae</taxon>
        <taxon>Desulfoluna</taxon>
    </lineage>
</organism>
<evidence type="ECO:0000259" key="2">
    <source>
        <dbReference type="Pfam" id="PF01832"/>
    </source>
</evidence>
<evidence type="ECO:0000313" key="4">
    <source>
        <dbReference type="Proteomes" id="UP000507962"/>
    </source>
</evidence>
<dbReference type="GO" id="GO:0004040">
    <property type="term" value="F:amidase activity"/>
    <property type="evidence" value="ECO:0007669"/>
    <property type="project" value="InterPro"/>
</dbReference>
<keyword evidence="1" id="KW-1133">Transmembrane helix</keyword>
<feature type="transmembrane region" description="Helical" evidence="1">
    <location>
        <begin position="17"/>
        <end position="36"/>
    </location>
</feature>
<keyword evidence="1" id="KW-0472">Membrane</keyword>
<name>A0A4U8YTN2_9BACT</name>
<dbReference type="Pfam" id="PF01832">
    <property type="entry name" value="Glucosaminidase"/>
    <property type="match status" value="1"/>
</dbReference>
<sequence>MEKKRETPFSAGDHHRAPWAGLTFLVALAALFVVFYPEHMEPKTPPVQPLPRITPPVAHTAPSLPDFGAIPVVAEKKEAFFSYMRPIVIAENNAILTLRRQLILLHEAEALGPEESTWLSELATLYRLSPFSAQTPEDRESLLARVDIIPLSLALAQAANESAWGTSRFAREGNNLFGQWVFGKGKGMVPKNRTEGASHEVARFDTVAESVRSYLHNLNTLWAYKPLRDIRREQRTMGVEPDGESLAAGLVRYSSRGEAYIREIQQLIRTNNSLLSKR</sequence>
<evidence type="ECO:0000256" key="1">
    <source>
        <dbReference type="SAM" id="Phobius"/>
    </source>
</evidence>
<evidence type="ECO:0000313" key="3">
    <source>
        <dbReference type="EMBL" id="VFQ47340.1"/>
    </source>
</evidence>
<gene>
    <name evidence="3" type="ORF">MSL71_50390</name>
</gene>
<keyword evidence="4" id="KW-1185">Reference proteome</keyword>
<protein>
    <submittedName>
        <fullName evidence="3">Mannosyl-glycoprotein endo-beta-n-acetylglucosamidase-like domain</fullName>
    </submittedName>
</protein>
<dbReference type="PANTHER" id="PTHR40572:SF1">
    <property type="entry name" value="PROTEIN BAX"/>
    <property type="match status" value="1"/>
</dbReference>
<dbReference type="EMBL" id="CAADHO010000016">
    <property type="protein sequence ID" value="VFQ47340.1"/>
    <property type="molecule type" value="Genomic_DNA"/>
</dbReference>
<dbReference type="RefSeq" id="WP_218951141.1">
    <property type="nucleotide sequence ID" value="NZ_CAADHO010000016.1"/>
</dbReference>
<reference evidence="3 4" key="1">
    <citation type="submission" date="2019-03" db="EMBL/GenBank/DDBJ databases">
        <authorList>
            <person name="Nijsse B."/>
        </authorList>
    </citation>
    <scope>NUCLEOTIDE SEQUENCE [LARGE SCALE GENOMIC DNA]</scope>
    <source>
        <strain evidence="3">Desulfoluna butyratoxydans MSL71</strain>
    </source>
</reference>
<dbReference type="InterPro" id="IPR053195">
    <property type="entry name" value="Bax-like"/>
</dbReference>
<accession>A0A4U8YTN2</accession>
<dbReference type="AlphaFoldDB" id="A0A4U8YTN2"/>
<dbReference type="PANTHER" id="PTHR40572">
    <property type="entry name" value="PROTEIN BAX"/>
    <property type="match status" value="1"/>
</dbReference>
<dbReference type="Proteomes" id="UP000507962">
    <property type="component" value="Unassembled WGS sequence"/>
</dbReference>
<dbReference type="Gene3D" id="1.10.530.10">
    <property type="match status" value="1"/>
</dbReference>